<accession>A0A9X1UP39</accession>
<protein>
    <submittedName>
        <fullName evidence="1">Uncharacterized protein</fullName>
    </submittedName>
</protein>
<name>A0A9X1UP39_9BURK</name>
<dbReference type="EMBL" id="JAKLJA010000094">
    <property type="protein sequence ID" value="MCG5079065.1"/>
    <property type="molecule type" value="Genomic_DNA"/>
</dbReference>
<comment type="caution">
    <text evidence="1">The sequence shown here is derived from an EMBL/GenBank/DDBJ whole genome shotgun (WGS) entry which is preliminary data.</text>
</comment>
<dbReference type="RefSeq" id="WP_238469031.1">
    <property type="nucleotide sequence ID" value="NZ_JAKLJA010000094.1"/>
</dbReference>
<organism evidence="1 2">
    <name type="scientific">Paraburkholderia tagetis</name>
    <dbReference type="NCBI Taxonomy" id="2913261"/>
    <lineage>
        <taxon>Bacteria</taxon>
        <taxon>Pseudomonadati</taxon>
        <taxon>Pseudomonadota</taxon>
        <taxon>Betaproteobacteria</taxon>
        <taxon>Burkholderiales</taxon>
        <taxon>Burkholderiaceae</taxon>
        <taxon>Paraburkholderia</taxon>
    </lineage>
</organism>
<evidence type="ECO:0000313" key="1">
    <source>
        <dbReference type="EMBL" id="MCG5079065.1"/>
    </source>
</evidence>
<proteinExistence type="predicted"/>
<keyword evidence="2" id="KW-1185">Reference proteome</keyword>
<gene>
    <name evidence="1" type="ORF">L5014_38145</name>
</gene>
<dbReference type="Proteomes" id="UP001139308">
    <property type="component" value="Unassembled WGS sequence"/>
</dbReference>
<reference evidence="1" key="1">
    <citation type="submission" date="2022-01" db="EMBL/GenBank/DDBJ databases">
        <title>Genome sequence and assembly of Parabukholderia sp. RG36.</title>
        <authorList>
            <person name="Chhetri G."/>
        </authorList>
    </citation>
    <scope>NUCLEOTIDE SEQUENCE</scope>
    <source>
        <strain evidence="1">RG36</strain>
    </source>
</reference>
<sequence>MNPDYTLDALPTELVEYIERAGEASRFRRRAVLTNGNGKWELRCCTVEWFFCDEEMPSAASTHQYEKAVLYEDVLSERQCLEFVTELSKGIAQFGDYRLKREAPPQWITQIVPFNNAPMGGQIPPPVGTSKSPT</sequence>
<dbReference type="AlphaFoldDB" id="A0A9X1UP39"/>
<evidence type="ECO:0000313" key="2">
    <source>
        <dbReference type="Proteomes" id="UP001139308"/>
    </source>
</evidence>